<feature type="compositionally biased region" description="Basic and acidic residues" evidence="1">
    <location>
        <begin position="182"/>
        <end position="199"/>
    </location>
</feature>
<proteinExistence type="predicted"/>
<dbReference type="Gramene" id="GBG84635">
    <property type="protein sequence ID" value="GBG84635"/>
    <property type="gene ID" value="CBR_g38917"/>
</dbReference>
<feature type="region of interest" description="Disordered" evidence="1">
    <location>
        <begin position="167"/>
        <end position="246"/>
    </location>
</feature>
<keyword evidence="3" id="KW-1185">Reference proteome</keyword>
<evidence type="ECO:0000313" key="3">
    <source>
        <dbReference type="Proteomes" id="UP000265515"/>
    </source>
</evidence>
<feature type="compositionally biased region" description="Acidic residues" evidence="1">
    <location>
        <begin position="200"/>
        <end position="215"/>
    </location>
</feature>
<evidence type="ECO:0000256" key="1">
    <source>
        <dbReference type="SAM" id="MobiDB-lite"/>
    </source>
</evidence>
<feature type="compositionally biased region" description="Basic and acidic residues" evidence="1">
    <location>
        <begin position="216"/>
        <end position="246"/>
    </location>
</feature>
<protein>
    <submittedName>
        <fullName evidence="2">Uncharacterized protein</fullName>
    </submittedName>
</protein>
<sequence>MIRQLDVPILDAVKWTQWWQANVALSFCLLNVVFHWAEPYDRCEEDEIPEDEIESLLIRAWRSNMEDDFLGILFGEVRDGHLASITNELLVFLSEVLDDLPLEILSRCDEKLGAATLVRTLESRLLWSTCTELEEESYYVPSAGVYLHVDVTDLSLWDPLIQRALARETSEEEEKDDGEAASVKEEDRESDPDYRRSENEELEEAGSEEEADEEENTPRDSSEPAELTREEREAASQRRREAAEGK</sequence>
<reference evidence="2 3" key="1">
    <citation type="journal article" date="2018" name="Cell">
        <title>The Chara Genome: Secondary Complexity and Implications for Plant Terrestrialization.</title>
        <authorList>
            <person name="Nishiyama T."/>
            <person name="Sakayama H."/>
            <person name="Vries J.D."/>
            <person name="Buschmann H."/>
            <person name="Saint-Marcoux D."/>
            <person name="Ullrich K.K."/>
            <person name="Haas F.B."/>
            <person name="Vanderstraeten L."/>
            <person name="Becker D."/>
            <person name="Lang D."/>
            <person name="Vosolsobe S."/>
            <person name="Rombauts S."/>
            <person name="Wilhelmsson P.K.I."/>
            <person name="Janitza P."/>
            <person name="Kern R."/>
            <person name="Heyl A."/>
            <person name="Rumpler F."/>
            <person name="Villalobos L.I.A.C."/>
            <person name="Clay J.M."/>
            <person name="Skokan R."/>
            <person name="Toyoda A."/>
            <person name="Suzuki Y."/>
            <person name="Kagoshima H."/>
            <person name="Schijlen E."/>
            <person name="Tajeshwar N."/>
            <person name="Catarino B."/>
            <person name="Hetherington A.J."/>
            <person name="Saltykova A."/>
            <person name="Bonnot C."/>
            <person name="Breuninger H."/>
            <person name="Symeonidi A."/>
            <person name="Radhakrishnan G.V."/>
            <person name="Van Nieuwerburgh F."/>
            <person name="Deforce D."/>
            <person name="Chang C."/>
            <person name="Karol K.G."/>
            <person name="Hedrich R."/>
            <person name="Ulvskov P."/>
            <person name="Glockner G."/>
            <person name="Delwiche C.F."/>
            <person name="Petrasek J."/>
            <person name="Van de Peer Y."/>
            <person name="Friml J."/>
            <person name="Beilby M."/>
            <person name="Dolan L."/>
            <person name="Kohara Y."/>
            <person name="Sugano S."/>
            <person name="Fujiyama A."/>
            <person name="Delaux P.-M."/>
            <person name="Quint M."/>
            <person name="TheiBen G."/>
            <person name="Hagemann M."/>
            <person name="Harholt J."/>
            <person name="Dunand C."/>
            <person name="Zachgo S."/>
            <person name="Langdale J."/>
            <person name="Maumus F."/>
            <person name="Straeten D.V.D."/>
            <person name="Gould S.B."/>
            <person name="Rensing S.A."/>
        </authorList>
    </citation>
    <scope>NUCLEOTIDE SEQUENCE [LARGE SCALE GENOMIC DNA]</scope>
    <source>
        <strain evidence="2 3">S276</strain>
    </source>
</reference>
<gene>
    <name evidence="2" type="ORF">CBR_g38917</name>
</gene>
<dbReference type="EMBL" id="BFEA01000484">
    <property type="protein sequence ID" value="GBG84635.1"/>
    <property type="molecule type" value="Genomic_DNA"/>
</dbReference>
<dbReference type="AlphaFoldDB" id="A0A388LQV1"/>
<evidence type="ECO:0000313" key="2">
    <source>
        <dbReference type="EMBL" id="GBG84635.1"/>
    </source>
</evidence>
<organism evidence="2 3">
    <name type="scientific">Chara braunii</name>
    <name type="common">Braun's stonewort</name>
    <dbReference type="NCBI Taxonomy" id="69332"/>
    <lineage>
        <taxon>Eukaryota</taxon>
        <taxon>Viridiplantae</taxon>
        <taxon>Streptophyta</taxon>
        <taxon>Charophyceae</taxon>
        <taxon>Charales</taxon>
        <taxon>Characeae</taxon>
        <taxon>Chara</taxon>
    </lineage>
</organism>
<dbReference type="Proteomes" id="UP000265515">
    <property type="component" value="Unassembled WGS sequence"/>
</dbReference>
<name>A0A388LQV1_CHABU</name>
<comment type="caution">
    <text evidence="2">The sequence shown here is derived from an EMBL/GenBank/DDBJ whole genome shotgun (WGS) entry which is preliminary data.</text>
</comment>
<feature type="compositionally biased region" description="Acidic residues" evidence="1">
    <location>
        <begin position="170"/>
        <end position="179"/>
    </location>
</feature>
<accession>A0A388LQV1</accession>